<comment type="caution">
    <text evidence="2">The sequence shown here is derived from an EMBL/GenBank/DDBJ whole genome shotgun (WGS) entry which is preliminary data.</text>
</comment>
<proteinExistence type="predicted"/>
<dbReference type="GO" id="GO:0016757">
    <property type="term" value="F:glycosyltransferase activity"/>
    <property type="evidence" value="ECO:0007669"/>
    <property type="project" value="InterPro"/>
</dbReference>
<keyword evidence="2" id="KW-0808">Transferase</keyword>
<sequence length="377" mass="42834">MSEKRILIASLLKPINDTRMFEKLGLSLSKLSGVQVHIIGYKAPLPPAPTNVFFHPAFNFERVSLSRLTAQRTYKQLLENIKPDLLIACTHELLAASRSYCLKYGAKLMYDVQENYALNLTSQRNYPLPARAFLANLVRKTEKKTAPFISHFLLAERSYAQELPFLAKGKYKILENKYKPNARYDTPATPVSLANGPLKLLYSGTIATLYGVFEAVSLAEQLHDMDASISLTIIGYSPDKQTLKHLISLIQGKPFIRLVGGNQLVPHEQILQLIRESHVGLLPYQPNPSTERCIPTKLYEYMAYALPMLVQHNSIWQSILAEKKAGLMIDFKTERPSDILLRIRQQDFYTSGIPQNIYWEHEELKLLEIIKSALTDC</sequence>
<dbReference type="InterPro" id="IPR001296">
    <property type="entry name" value="Glyco_trans_1"/>
</dbReference>
<accession>A0A399SCM2</accession>
<protein>
    <submittedName>
        <fullName evidence="2">Glycosyltransferase</fullName>
    </submittedName>
</protein>
<dbReference type="AlphaFoldDB" id="A0A399SCM2"/>
<evidence type="ECO:0000313" key="2">
    <source>
        <dbReference type="EMBL" id="RIJ41826.1"/>
    </source>
</evidence>
<dbReference type="SUPFAM" id="SSF53756">
    <property type="entry name" value="UDP-Glycosyltransferase/glycogen phosphorylase"/>
    <property type="match status" value="1"/>
</dbReference>
<evidence type="ECO:0000313" key="3">
    <source>
        <dbReference type="Proteomes" id="UP000266005"/>
    </source>
</evidence>
<dbReference type="Proteomes" id="UP000266005">
    <property type="component" value="Unassembled WGS sequence"/>
</dbReference>
<dbReference type="RefSeq" id="WP_119431571.1">
    <property type="nucleotide sequence ID" value="NZ_QWGE01000002.1"/>
</dbReference>
<dbReference type="OrthoDB" id="925984at2"/>
<dbReference type="EMBL" id="QWGE01000002">
    <property type="protein sequence ID" value="RIJ41826.1"/>
    <property type="molecule type" value="Genomic_DNA"/>
</dbReference>
<name>A0A399SCM2_9BACT</name>
<organism evidence="2 3">
    <name type="scientific">Pontibacter oryzae</name>
    <dbReference type="NCBI Taxonomy" id="2304593"/>
    <lineage>
        <taxon>Bacteria</taxon>
        <taxon>Pseudomonadati</taxon>
        <taxon>Bacteroidota</taxon>
        <taxon>Cytophagia</taxon>
        <taxon>Cytophagales</taxon>
        <taxon>Hymenobacteraceae</taxon>
        <taxon>Pontibacter</taxon>
    </lineage>
</organism>
<dbReference type="Gene3D" id="3.40.50.2000">
    <property type="entry name" value="Glycogen Phosphorylase B"/>
    <property type="match status" value="1"/>
</dbReference>
<dbReference type="Pfam" id="PF00534">
    <property type="entry name" value="Glycos_transf_1"/>
    <property type="match status" value="1"/>
</dbReference>
<gene>
    <name evidence="2" type="ORF">D1627_07360</name>
</gene>
<feature type="domain" description="Glycosyl transferase family 1" evidence="1">
    <location>
        <begin position="195"/>
        <end position="332"/>
    </location>
</feature>
<evidence type="ECO:0000259" key="1">
    <source>
        <dbReference type="Pfam" id="PF00534"/>
    </source>
</evidence>
<reference evidence="3" key="1">
    <citation type="submission" date="2018-08" db="EMBL/GenBank/DDBJ databases">
        <title>Mucilaginibacter sp. MYSH2.</title>
        <authorList>
            <person name="Seo T."/>
        </authorList>
    </citation>
    <scope>NUCLEOTIDE SEQUENCE [LARGE SCALE GENOMIC DNA]</scope>
    <source>
        <strain evidence="3">KIRAN</strain>
    </source>
</reference>
<keyword evidence="3" id="KW-1185">Reference proteome</keyword>